<dbReference type="InterPro" id="IPR050983">
    <property type="entry name" value="GST_Omega/HSP26"/>
</dbReference>
<evidence type="ECO:0000313" key="4">
    <source>
        <dbReference type="EMBL" id="KAJ8599836.1"/>
    </source>
</evidence>
<evidence type="ECO:0000259" key="3">
    <source>
        <dbReference type="PROSITE" id="PS50405"/>
    </source>
</evidence>
<evidence type="ECO:0000256" key="1">
    <source>
        <dbReference type="SAM" id="Phobius"/>
    </source>
</evidence>
<keyword evidence="1" id="KW-1133">Transmembrane helix</keyword>
<dbReference type="Gene3D" id="1.20.1050.10">
    <property type="match status" value="1"/>
</dbReference>
<dbReference type="InterPro" id="IPR010987">
    <property type="entry name" value="Glutathione-S-Trfase_C-like"/>
</dbReference>
<dbReference type="PANTHER" id="PTHR43968">
    <property type="match status" value="1"/>
</dbReference>
<protein>
    <submittedName>
        <fullName evidence="4">Uncharacterized protein</fullName>
    </submittedName>
</protein>
<dbReference type="PROSITE" id="PS50405">
    <property type="entry name" value="GST_CTER"/>
    <property type="match status" value="1"/>
</dbReference>
<evidence type="ECO:0000313" key="5">
    <source>
        <dbReference type="Proteomes" id="UP001230188"/>
    </source>
</evidence>
<dbReference type="InterPro" id="IPR004045">
    <property type="entry name" value="Glutathione_S-Trfase_N"/>
</dbReference>
<reference evidence="4" key="1">
    <citation type="submission" date="2023-01" db="EMBL/GenBank/DDBJ databases">
        <title>Metagenome sequencing of chrysophaentin producing Chrysophaeum taylorii.</title>
        <authorList>
            <person name="Davison J."/>
            <person name="Bewley C."/>
        </authorList>
    </citation>
    <scope>NUCLEOTIDE SEQUENCE</scope>
    <source>
        <strain evidence="4">NIES-1699</strain>
    </source>
</reference>
<name>A0AAD7XIQ0_9STRA</name>
<dbReference type="SUPFAM" id="SSF52833">
    <property type="entry name" value="Thioredoxin-like"/>
    <property type="match status" value="1"/>
</dbReference>
<accession>A0AAD7XIQ0</accession>
<feature type="transmembrane region" description="Helical" evidence="1">
    <location>
        <begin position="304"/>
        <end position="325"/>
    </location>
</feature>
<keyword evidence="5" id="KW-1185">Reference proteome</keyword>
<evidence type="ECO:0000259" key="2">
    <source>
        <dbReference type="PROSITE" id="PS50404"/>
    </source>
</evidence>
<dbReference type="GO" id="GO:0005737">
    <property type="term" value="C:cytoplasm"/>
    <property type="evidence" value="ECO:0007669"/>
    <property type="project" value="TreeGrafter"/>
</dbReference>
<organism evidence="4 5">
    <name type="scientific">Chrysophaeum taylorii</name>
    <dbReference type="NCBI Taxonomy" id="2483200"/>
    <lineage>
        <taxon>Eukaryota</taxon>
        <taxon>Sar</taxon>
        <taxon>Stramenopiles</taxon>
        <taxon>Ochrophyta</taxon>
        <taxon>Pelagophyceae</taxon>
        <taxon>Pelagomonadales</taxon>
        <taxon>Pelagomonadaceae</taxon>
        <taxon>Chrysophaeum</taxon>
    </lineage>
</organism>
<keyword evidence="1" id="KW-0472">Membrane</keyword>
<dbReference type="InterPro" id="IPR040079">
    <property type="entry name" value="Glutathione_S-Trfase"/>
</dbReference>
<dbReference type="InterPro" id="IPR036249">
    <property type="entry name" value="Thioredoxin-like_sf"/>
</dbReference>
<dbReference type="EMBL" id="JAQMWT010000538">
    <property type="protein sequence ID" value="KAJ8599836.1"/>
    <property type="molecule type" value="Genomic_DNA"/>
</dbReference>
<comment type="caution">
    <text evidence="4">The sequence shown here is derived from an EMBL/GenBank/DDBJ whole genome shotgun (WGS) entry which is preliminary data.</text>
</comment>
<keyword evidence="1" id="KW-0812">Transmembrane</keyword>
<dbReference type="Pfam" id="PF13417">
    <property type="entry name" value="GST_N_3"/>
    <property type="match status" value="1"/>
</dbReference>
<dbReference type="AlphaFoldDB" id="A0AAD7XIQ0"/>
<dbReference type="Gene3D" id="3.40.30.10">
    <property type="entry name" value="Glutaredoxin"/>
    <property type="match status" value="1"/>
</dbReference>
<dbReference type="SFLD" id="SFLDG00358">
    <property type="entry name" value="Main_(cytGST)"/>
    <property type="match status" value="1"/>
</dbReference>
<dbReference type="CDD" id="cd00570">
    <property type="entry name" value="GST_N_family"/>
    <property type="match status" value="1"/>
</dbReference>
<dbReference type="PANTHER" id="PTHR43968:SF6">
    <property type="entry name" value="GLUTATHIONE S-TRANSFERASE OMEGA"/>
    <property type="match status" value="1"/>
</dbReference>
<dbReference type="Pfam" id="PF13410">
    <property type="entry name" value="GST_C_2"/>
    <property type="match status" value="1"/>
</dbReference>
<feature type="domain" description="GST C-terminal" evidence="3">
    <location>
        <begin position="141"/>
        <end position="267"/>
    </location>
</feature>
<sequence>MVVAVAAQHPSDALWDPSWEPSFGEQTILQKSAVSAPECILYSSWFCPFAQRGWIACEECEVKYKWVEINPYETDPAMPGGYTKKQLPIETKKKLYPEFVAASPKGLVPALAVGPEKLAESQPIIEYVDGKFAPGRLLPTDPYKRAYARIWADYADARIQRPYYRVLIEQDPEARERAFADLLQGCRDFAKAMDPVGPFFLAEFSYVDVSFFPFWHRIRTVGEHYRGVELPDDDPDFRRLDAWWTACKARPSIKRTLVCEPRLVASYLGYASNTATSDYAKSIQASLSTATRASSALEKSGRFAAPQTTTLVAVAFVLGLALGLLRK</sequence>
<dbReference type="SFLD" id="SFLDS00019">
    <property type="entry name" value="Glutathione_Transferase_(cytos"/>
    <property type="match status" value="1"/>
</dbReference>
<dbReference type="SUPFAM" id="SSF47616">
    <property type="entry name" value="GST C-terminal domain-like"/>
    <property type="match status" value="1"/>
</dbReference>
<gene>
    <name evidence="4" type="ORF">CTAYLR_005604</name>
</gene>
<dbReference type="InterPro" id="IPR036282">
    <property type="entry name" value="Glutathione-S-Trfase_C_sf"/>
</dbReference>
<feature type="domain" description="GST N-terminal" evidence="2">
    <location>
        <begin position="37"/>
        <end position="136"/>
    </location>
</feature>
<proteinExistence type="predicted"/>
<dbReference type="Proteomes" id="UP001230188">
    <property type="component" value="Unassembled WGS sequence"/>
</dbReference>
<dbReference type="PROSITE" id="PS50404">
    <property type="entry name" value="GST_NTER"/>
    <property type="match status" value="1"/>
</dbReference>